<feature type="signal peptide" evidence="1">
    <location>
        <begin position="1"/>
        <end position="17"/>
    </location>
</feature>
<dbReference type="EMBL" id="CP033065">
    <property type="protein sequence ID" value="AYM87523.1"/>
    <property type="molecule type" value="Genomic_DNA"/>
</dbReference>
<protein>
    <submittedName>
        <fullName evidence="2">Uncharacterized protein</fullName>
    </submittedName>
</protein>
<accession>A0AAD0XDR7</accession>
<organism evidence="2 3">
    <name type="scientific">Pseudoalteromonas agarivorans</name>
    <dbReference type="NCBI Taxonomy" id="176102"/>
    <lineage>
        <taxon>Bacteria</taxon>
        <taxon>Pseudomonadati</taxon>
        <taxon>Pseudomonadota</taxon>
        <taxon>Gammaproteobacteria</taxon>
        <taxon>Alteromonadales</taxon>
        <taxon>Pseudoalteromonadaceae</taxon>
        <taxon>Pseudoalteromonas</taxon>
    </lineage>
</organism>
<feature type="chain" id="PRO_5042111023" evidence="1">
    <location>
        <begin position="18"/>
        <end position="152"/>
    </location>
</feature>
<sequence>MQILLVFILLCPFWVCSAENTSLVIAENVLSSDEAKKLHIHRLVDGNSENLDDSWIILMYPEVDQQGQPISELCISINSGPKKLASLCAAINKSEISGFNRSDFEIGESVSVSADFTYGAASYTLQNVLLLESEDYESFKERYNKRGDPEND</sequence>
<reference evidence="2 3" key="1">
    <citation type="submission" date="2018-10" db="EMBL/GenBank/DDBJ databases">
        <title>Complete Genome Sequence and Transcriptomic Profiles of a Marine Bacterium, Pseudoalteromonas agarivorans Hao 2018.</title>
        <authorList>
            <person name="Hao L."/>
        </authorList>
    </citation>
    <scope>NUCLEOTIDE SEQUENCE [LARGE SCALE GENOMIC DNA]</scope>
    <source>
        <strain evidence="2 3">Hao 2018</strain>
    </source>
</reference>
<dbReference type="RefSeq" id="WP_054982795.1">
    <property type="nucleotide sequence ID" value="NZ_CP033065.1"/>
</dbReference>
<evidence type="ECO:0000256" key="1">
    <source>
        <dbReference type="SAM" id="SignalP"/>
    </source>
</evidence>
<keyword evidence="1" id="KW-0732">Signal</keyword>
<dbReference type="AlphaFoldDB" id="A0AAD0XDR7"/>
<proteinExistence type="predicted"/>
<evidence type="ECO:0000313" key="3">
    <source>
        <dbReference type="Proteomes" id="UP000279995"/>
    </source>
</evidence>
<evidence type="ECO:0000313" key="2">
    <source>
        <dbReference type="EMBL" id="AYM87523.1"/>
    </source>
</evidence>
<dbReference type="Proteomes" id="UP000279995">
    <property type="component" value="Chromosome I"/>
</dbReference>
<gene>
    <name evidence="2" type="ORF">D9T18_12935</name>
</gene>
<name>A0AAD0XDR7_9GAMM</name>